<evidence type="ECO:0000259" key="8">
    <source>
        <dbReference type="PROSITE" id="PS50928"/>
    </source>
</evidence>
<reference evidence="9" key="2">
    <citation type="journal article" date="2014" name="ISME J.">
        <title>Microbial stratification in low pH oxic and suboxic macroscopic growths along an acid mine drainage.</title>
        <authorList>
            <person name="Mendez-Garcia C."/>
            <person name="Mesa V."/>
            <person name="Sprenger R.R."/>
            <person name="Richter M."/>
            <person name="Diez M.S."/>
            <person name="Solano J."/>
            <person name="Bargiela R."/>
            <person name="Golyshina O.V."/>
            <person name="Manteca A."/>
            <person name="Ramos J.L."/>
            <person name="Gallego J.R."/>
            <person name="Llorente I."/>
            <person name="Martins Dos Santos V.A."/>
            <person name="Jensen O.N."/>
            <person name="Pelaez A.I."/>
            <person name="Sanchez J."/>
            <person name="Ferrer M."/>
        </authorList>
    </citation>
    <scope>NUCLEOTIDE SEQUENCE</scope>
</reference>
<dbReference type="GO" id="GO:0055085">
    <property type="term" value="P:transmembrane transport"/>
    <property type="evidence" value="ECO:0007669"/>
    <property type="project" value="InterPro"/>
</dbReference>
<dbReference type="PANTHER" id="PTHR43744">
    <property type="entry name" value="ABC TRANSPORTER PERMEASE PROTEIN MG189-RELATED-RELATED"/>
    <property type="match status" value="1"/>
</dbReference>
<name>T0Z036_9ZZZZ</name>
<feature type="transmembrane region" description="Helical" evidence="7">
    <location>
        <begin position="71"/>
        <end position="95"/>
    </location>
</feature>
<gene>
    <name evidence="9" type="ORF">B1A_17175</name>
</gene>
<feature type="transmembrane region" description="Helical" evidence="7">
    <location>
        <begin position="12"/>
        <end position="37"/>
    </location>
</feature>
<dbReference type="PANTHER" id="PTHR43744:SF3">
    <property type="entry name" value="LACTOSE TRANSPORT SYSTEM PERMEASE PROTEIN LACG"/>
    <property type="match status" value="1"/>
</dbReference>
<feature type="non-terminal residue" evidence="9">
    <location>
        <position position="126"/>
    </location>
</feature>
<dbReference type="PROSITE" id="PS50928">
    <property type="entry name" value="ABC_TM1"/>
    <property type="match status" value="1"/>
</dbReference>
<keyword evidence="5 7" id="KW-1133">Transmembrane helix</keyword>
<sequence length="126" mass="13626">MSAKGSMVVRVSTYAALIAMALVTLFPLLWVTSIAFMRAPERFAGTPPLWPDHPTLVNVVNIVHQQRIGDYFLNSLIVAAVTTPLSVLVAGLGGYALAQAKFRGHRLVSWVVMFAVLVPTQALVLP</sequence>
<evidence type="ECO:0000313" key="9">
    <source>
        <dbReference type="EMBL" id="EQD38623.1"/>
    </source>
</evidence>
<comment type="subcellular location">
    <subcellularLocation>
        <location evidence="1">Cell membrane</location>
        <topology evidence="1">Multi-pass membrane protein</topology>
    </subcellularLocation>
</comment>
<keyword evidence="4 7" id="KW-0812">Transmembrane</keyword>
<accession>T0Z036</accession>
<feature type="domain" description="ABC transmembrane type-1" evidence="8">
    <location>
        <begin position="72"/>
        <end position="126"/>
    </location>
</feature>
<dbReference type="InterPro" id="IPR035906">
    <property type="entry name" value="MetI-like_sf"/>
</dbReference>
<evidence type="ECO:0000256" key="2">
    <source>
        <dbReference type="ARBA" id="ARBA00022448"/>
    </source>
</evidence>
<feature type="transmembrane region" description="Helical" evidence="7">
    <location>
        <begin position="107"/>
        <end position="125"/>
    </location>
</feature>
<protein>
    <submittedName>
        <fullName evidence="9">Binding-protein-dependent transport system inner membrane component</fullName>
    </submittedName>
</protein>
<comment type="caution">
    <text evidence="9">The sequence shown here is derived from an EMBL/GenBank/DDBJ whole genome shotgun (WGS) entry which is preliminary data.</text>
</comment>
<dbReference type="EMBL" id="AUZX01012625">
    <property type="protein sequence ID" value="EQD38623.1"/>
    <property type="molecule type" value="Genomic_DNA"/>
</dbReference>
<dbReference type="InterPro" id="IPR000515">
    <property type="entry name" value="MetI-like"/>
</dbReference>
<dbReference type="AlphaFoldDB" id="T0Z036"/>
<organism evidence="9">
    <name type="scientific">mine drainage metagenome</name>
    <dbReference type="NCBI Taxonomy" id="410659"/>
    <lineage>
        <taxon>unclassified sequences</taxon>
        <taxon>metagenomes</taxon>
        <taxon>ecological metagenomes</taxon>
    </lineage>
</organism>
<evidence type="ECO:0000256" key="6">
    <source>
        <dbReference type="ARBA" id="ARBA00023136"/>
    </source>
</evidence>
<dbReference type="SUPFAM" id="SSF161098">
    <property type="entry name" value="MetI-like"/>
    <property type="match status" value="1"/>
</dbReference>
<proteinExistence type="predicted"/>
<reference evidence="9" key="1">
    <citation type="submission" date="2013-08" db="EMBL/GenBank/DDBJ databases">
        <authorList>
            <person name="Mendez C."/>
            <person name="Richter M."/>
            <person name="Ferrer M."/>
            <person name="Sanchez J."/>
        </authorList>
    </citation>
    <scope>NUCLEOTIDE SEQUENCE</scope>
</reference>
<dbReference type="GO" id="GO:0005886">
    <property type="term" value="C:plasma membrane"/>
    <property type="evidence" value="ECO:0007669"/>
    <property type="project" value="UniProtKB-SubCell"/>
</dbReference>
<dbReference type="Gene3D" id="1.10.3720.10">
    <property type="entry name" value="MetI-like"/>
    <property type="match status" value="1"/>
</dbReference>
<evidence type="ECO:0000256" key="7">
    <source>
        <dbReference type="SAM" id="Phobius"/>
    </source>
</evidence>
<evidence type="ECO:0000256" key="3">
    <source>
        <dbReference type="ARBA" id="ARBA00022475"/>
    </source>
</evidence>
<evidence type="ECO:0000256" key="5">
    <source>
        <dbReference type="ARBA" id="ARBA00022989"/>
    </source>
</evidence>
<keyword evidence="6 7" id="KW-0472">Membrane</keyword>
<evidence type="ECO:0000256" key="1">
    <source>
        <dbReference type="ARBA" id="ARBA00004651"/>
    </source>
</evidence>
<evidence type="ECO:0000256" key="4">
    <source>
        <dbReference type="ARBA" id="ARBA00022692"/>
    </source>
</evidence>
<keyword evidence="3" id="KW-1003">Cell membrane</keyword>
<keyword evidence="2" id="KW-0813">Transport</keyword>